<dbReference type="EMBL" id="JXRA01000058">
    <property type="protein sequence ID" value="KIO76648.1"/>
    <property type="molecule type" value="Genomic_DNA"/>
</dbReference>
<comment type="caution">
    <text evidence="2">The sequence shown here is derived from an EMBL/GenBank/DDBJ whole genome shotgun (WGS) entry which is preliminary data.</text>
</comment>
<evidence type="ECO:0000259" key="1">
    <source>
        <dbReference type="Pfam" id="PF00117"/>
    </source>
</evidence>
<dbReference type="InterPro" id="IPR044992">
    <property type="entry name" value="ChyE-like"/>
</dbReference>
<proteinExistence type="predicted"/>
<organism evidence="2 3">
    <name type="scientific">Pedobacter lusitanus</name>
    <dbReference type="NCBI Taxonomy" id="1503925"/>
    <lineage>
        <taxon>Bacteria</taxon>
        <taxon>Pseudomonadati</taxon>
        <taxon>Bacteroidota</taxon>
        <taxon>Sphingobacteriia</taxon>
        <taxon>Sphingobacteriales</taxon>
        <taxon>Sphingobacteriaceae</taxon>
        <taxon>Pedobacter</taxon>
    </lineage>
</organism>
<gene>
    <name evidence="2" type="ORF">TH53_14005</name>
</gene>
<reference evidence="2 3" key="1">
    <citation type="submission" date="2015-01" db="EMBL/GenBank/DDBJ databases">
        <title>Draft genome sequence of Pedobacter sp. NL19 isolated from sludge of an effluent treatment pond in an abandoned uranium mine.</title>
        <authorList>
            <person name="Santos T."/>
            <person name="Caetano T."/>
            <person name="Covas C."/>
            <person name="Cruz A."/>
            <person name="Mendo S."/>
        </authorList>
    </citation>
    <scope>NUCLEOTIDE SEQUENCE [LARGE SCALE GENOMIC DNA]</scope>
    <source>
        <strain evidence="2 3">NL19</strain>
    </source>
</reference>
<evidence type="ECO:0000313" key="3">
    <source>
        <dbReference type="Proteomes" id="UP000032049"/>
    </source>
</evidence>
<dbReference type="Gene3D" id="3.40.50.880">
    <property type="match status" value="1"/>
</dbReference>
<dbReference type="Pfam" id="PF00117">
    <property type="entry name" value="GATase"/>
    <property type="match status" value="1"/>
</dbReference>
<evidence type="ECO:0000313" key="2">
    <source>
        <dbReference type="EMBL" id="KIO76648.1"/>
    </source>
</evidence>
<dbReference type="InterPro" id="IPR017926">
    <property type="entry name" value="GATASE"/>
</dbReference>
<sequence>MRVHYFQHVAFEGLGCIETWLLEHGHTITVTRFYQEDPVLPDLNQIDALIILGGPMCVYDDYKYPWLQTEKAFIEDAITEKKKVLGICLGAQLIAIAMGTFVNTAPRKEIGWYPVYPVREGISWIADLFTDRPVVFHWHGDQFEVPYGGLNLLRSEGNQNQAFSYQDHVLALQFHAEVTAAAVTAMLTHGTEELIPVPFVQAELEILDGFEHLDQANELMYAILRNFI</sequence>
<keyword evidence="3" id="KW-1185">Reference proteome</keyword>
<dbReference type="STRING" id="1503925.TH53_14005"/>
<dbReference type="AlphaFoldDB" id="A0A0D0F4V0"/>
<dbReference type="CDD" id="cd01741">
    <property type="entry name" value="GATase1_1"/>
    <property type="match status" value="1"/>
</dbReference>
<dbReference type="PROSITE" id="PS51273">
    <property type="entry name" value="GATASE_TYPE_1"/>
    <property type="match status" value="1"/>
</dbReference>
<dbReference type="GO" id="GO:0005829">
    <property type="term" value="C:cytosol"/>
    <property type="evidence" value="ECO:0007669"/>
    <property type="project" value="TreeGrafter"/>
</dbReference>
<protein>
    <submittedName>
        <fullName evidence="2">Amidotransferase</fullName>
    </submittedName>
</protein>
<dbReference type="Proteomes" id="UP000032049">
    <property type="component" value="Unassembled WGS sequence"/>
</dbReference>
<dbReference type="RefSeq" id="WP_041882828.1">
    <property type="nucleotide sequence ID" value="NZ_CP157278.1"/>
</dbReference>
<dbReference type="InterPro" id="IPR029062">
    <property type="entry name" value="Class_I_gatase-like"/>
</dbReference>
<dbReference type="GO" id="GO:0016740">
    <property type="term" value="F:transferase activity"/>
    <property type="evidence" value="ECO:0007669"/>
    <property type="project" value="UniProtKB-KW"/>
</dbReference>
<keyword evidence="2" id="KW-0808">Transferase</keyword>
<name>A0A0D0F4V0_9SPHI</name>
<dbReference type="OrthoDB" id="9807137at2"/>
<feature type="domain" description="Glutamine amidotransferase" evidence="1">
    <location>
        <begin position="21"/>
        <end position="180"/>
    </location>
</feature>
<dbReference type="FunFam" id="3.40.50.880:FF:000033">
    <property type="entry name" value="Glutamine amidotransferase class-I"/>
    <property type="match status" value="1"/>
</dbReference>
<accession>A0A0D0F4V0</accession>
<dbReference type="SUPFAM" id="SSF52317">
    <property type="entry name" value="Class I glutamine amidotransferase-like"/>
    <property type="match status" value="1"/>
</dbReference>
<dbReference type="PANTHER" id="PTHR42695">
    <property type="entry name" value="GLUTAMINE AMIDOTRANSFERASE YLR126C-RELATED"/>
    <property type="match status" value="1"/>
</dbReference>
<dbReference type="PANTHER" id="PTHR42695:SF5">
    <property type="entry name" value="GLUTAMINE AMIDOTRANSFERASE YLR126C-RELATED"/>
    <property type="match status" value="1"/>
</dbReference>